<gene>
    <name evidence="2" type="ORF">KQX54_009429</name>
</gene>
<feature type="compositionally biased region" description="Polar residues" evidence="1">
    <location>
        <begin position="1"/>
        <end position="11"/>
    </location>
</feature>
<comment type="caution">
    <text evidence="2">The sequence shown here is derived from an EMBL/GenBank/DDBJ whole genome shotgun (WGS) entry which is preliminary data.</text>
</comment>
<organism evidence="2 3">
    <name type="scientific">Cotesia glomerata</name>
    <name type="common">Lepidopteran parasitic wasp</name>
    <name type="synonym">Apanteles glomeratus</name>
    <dbReference type="NCBI Taxonomy" id="32391"/>
    <lineage>
        <taxon>Eukaryota</taxon>
        <taxon>Metazoa</taxon>
        <taxon>Ecdysozoa</taxon>
        <taxon>Arthropoda</taxon>
        <taxon>Hexapoda</taxon>
        <taxon>Insecta</taxon>
        <taxon>Pterygota</taxon>
        <taxon>Neoptera</taxon>
        <taxon>Endopterygota</taxon>
        <taxon>Hymenoptera</taxon>
        <taxon>Apocrita</taxon>
        <taxon>Ichneumonoidea</taxon>
        <taxon>Braconidae</taxon>
        <taxon>Microgastrinae</taxon>
        <taxon>Cotesia</taxon>
    </lineage>
</organism>
<dbReference type="Proteomes" id="UP000826195">
    <property type="component" value="Unassembled WGS sequence"/>
</dbReference>
<accession>A0AAV7HT32</accession>
<dbReference type="EMBL" id="JAHXZJ010002982">
    <property type="protein sequence ID" value="KAH0534866.1"/>
    <property type="molecule type" value="Genomic_DNA"/>
</dbReference>
<sequence length="105" mass="11090">MSTVGRSQSLLTKAKEPAVEESHQNGGADGEQLKRHQSLPSMALEASPDSTTPSQASSPDMFDDSDQEPSVQVLTSQSSFASSSQESESGNSSEDGIVIDIAYLR</sequence>
<evidence type="ECO:0000256" key="1">
    <source>
        <dbReference type="SAM" id="MobiDB-lite"/>
    </source>
</evidence>
<feature type="compositionally biased region" description="Basic and acidic residues" evidence="1">
    <location>
        <begin position="13"/>
        <end position="23"/>
    </location>
</feature>
<name>A0AAV7HT32_COTGL</name>
<evidence type="ECO:0000313" key="2">
    <source>
        <dbReference type="EMBL" id="KAH0534866.1"/>
    </source>
</evidence>
<keyword evidence="3" id="KW-1185">Reference proteome</keyword>
<reference evidence="2 3" key="1">
    <citation type="journal article" date="2021" name="J. Hered.">
        <title>A chromosome-level genome assembly of the parasitoid wasp, Cotesia glomerata (Hymenoptera: Braconidae).</title>
        <authorList>
            <person name="Pinto B.J."/>
            <person name="Weis J.J."/>
            <person name="Gamble T."/>
            <person name="Ode P.J."/>
            <person name="Paul R."/>
            <person name="Zaspel J.M."/>
        </authorList>
    </citation>
    <scope>NUCLEOTIDE SEQUENCE [LARGE SCALE GENOMIC DNA]</scope>
    <source>
        <strain evidence="2">CgM1</strain>
    </source>
</reference>
<feature type="compositionally biased region" description="Polar residues" evidence="1">
    <location>
        <begin position="48"/>
        <end position="58"/>
    </location>
</feature>
<proteinExistence type="predicted"/>
<evidence type="ECO:0000313" key="3">
    <source>
        <dbReference type="Proteomes" id="UP000826195"/>
    </source>
</evidence>
<protein>
    <submittedName>
        <fullName evidence="2">Uncharacterized protein</fullName>
    </submittedName>
</protein>
<dbReference type="AlphaFoldDB" id="A0AAV7HT32"/>
<feature type="region of interest" description="Disordered" evidence="1">
    <location>
        <begin position="1"/>
        <end position="105"/>
    </location>
</feature>
<feature type="compositionally biased region" description="Low complexity" evidence="1">
    <location>
        <begin position="76"/>
        <end position="94"/>
    </location>
</feature>